<feature type="repeat" description="ANK" evidence="3">
    <location>
        <begin position="837"/>
        <end position="861"/>
    </location>
</feature>
<evidence type="ECO:0000256" key="4">
    <source>
        <dbReference type="SAM" id="Coils"/>
    </source>
</evidence>
<comment type="caution">
    <text evidence="10">The sequence shown here is derived from an EMBL/GenBank/DDBJ whole genome shotgun (WGS) entry which is preliminary data.</text>
</comment>
<dbReference type="InterPro" id="IPR036770">
    <property type="entry name" value="Ankyrin_rpt-contain_sf"/>
</dbReference>
<dbReference type="Pfam" id="PF23239">
    <property type="entry name" value="DUF7069"/>
    <property type="match status" value="1"/>
</dbReference>
<accession>A0A9W9G0F9</accession>
<feature type="domain" description="DUF7069" evidence="8">
    <location>
        <begin position="533"/>
        <end position="592"/>
    </location>
</feature>
<dbReference type="Gene3D" id="3.40.50.300">
    <property type="entry name" value="P-loop containing nucleotide triphosphate hydrolases"/>
    <property type="match status" value="1"/>
</dbReference>
<dbReference type="RefSeq" id="XP_056477952.1">
    <property type="nucleotide sequence ID" value="XM_056614980.1"/>
</dbReference>
<proteinExistence type="predicted"/>
<name>A0A9W9G0F9_9EURO</name>
<dbReference type="SUPFAM" id="SSF48403">
    <property type="entry name" value="Ankyrin repeat"/>
    <property type="match status" value="1"/>
</dbReference>
<evidence type="ECO:0000256" key="1">
    <source>
        <dbReference type="ARBA" id="ARBA00022737"/>
    </source>
</evidence>
<keyword evidence="1" id="KW-0677">Repeat</keyword>
<evidence type="ECO:0000256" key="2">
    <source>
        <dbReference type="ARBA" id="ARBA00023043"/>
    </source>
</evidence>
<evidence type="ECO:0008006" key="12">
    <source>
        <dbReference type="Google" id="ProtNLM"/>
    </source>
</evidence>
<dbReference type="InterPro" id="IPR031359">
    <property type="entry name" value="NACHT_N"/>
</dbReference>
<sequence length="1139" mass="127816">MHLNLPWKKSRSKLGNSAKETKKEDKKQNVGPSAAPTAPATPAGSPPKVVDVTENSKSIDLWARAEQDLKKDKNLNDILEEAVKILERSGLQVDGSKADGHKQFGTFLSGMEDQLEEKKWILSERDQSIQKKATRVFRNVLQFKELVNSATSGSPPVAIACAAVSLGLLLYIQGVEQQESLLKGLDKTSALIPRMTLMERLYMRPDIKPSDDFAAKFETTLTSLFKKALEFLARALCHLQKHSFVQMSREVFKQDPWDLLIQDMDKLETEAEKSTHLLDAYKQALESEEQKQQKNARQVWKMTSERDARMNKNFQLLYTSLYREQKDRNKRRVPGTCEWFINHSQFRNWNENQGSGFLLVSADPGCGKSVLSRCLIDEVLQKPAAKRTVCYFFFKDDSLEQKSSANAISCILRQLLMAQSQLFTDSILTKFERDGDGLVKSFSDLWGIFMEVTKQAGEVVCVFDALDECKDEDQTNLIEAVTDLYAREDDTRNLKILMTSRPYSHIRSKFRELEDQLPTIHLSGEREEEVEKISKEIDLVIKSRIEKIAKNKRLTSEERGFLEAKMTTVQNRTYLWVALILEFLEREPGFTRGKVIRTVGEEMPQSVDGAYDKILHQSSNPAKGKRLLHVVVAAMRPLSLEELSLAMAIRKPRQSVDEVTDDLEPADRFKETMRDLCGLILTVVDEKVYLLHQTVKEFLVLGKSSICGTIAPKSWKYCLLPEDSHRLLAEICMWYIHGAFSSKSHALQGLMVYAGNYWQDHLRQCCPHEDDDLVSLAIQLCEPGSEKITPWRAERMQEPSIDDMEPLLHLACTFGLDAVVTRLLDRPGIDVNSRNLDGQTPLICATRYNHSAVVKQLIDTGEVDVNIEDDVGNIALLLAAREGYHEIVKTFLDAQQTNLSLLDSGGNSALSLAALYGHEETVRILLQSGQMDVNLRNNIDQSPIMYAAKRGEAGVVKILLNSGKVDLSLLDKGGNSAFSIAAEYGNADTVRLLLGTGKMDVNLQNSDVDLSFVNIYGYSALAIATTSFNADTVKFLLESGQIDVNSHGDDNRTPLFMAAMSGTGECLKLLLDTQQADLSVLDDGGDSVLSQAASRGKEEAVKMLLETGQVDMSLQNKEGHSAHFFWLQKTPRRCFEDPS</sequence>
<evidence type="ECO:0000256" key="3">
    <source>
        <dbReference type="PROSITE-ProRule" id="PRU00023"/>
    </source>
</evidence>
<dbReference type="SUPFAM" id="SSF52540">
    <property type="entry name" value="P-loop containing nucleoside triphosphate hydrolases"/>
    <property type="match status" value="1"/>
</dbReference>
<evidence type="ECO:0000313" key="10">
    <source>
        <dbReference type="EMBL" id="KAJ5109841.1"/>
    </source>
</evidence>
<dbReference type="PROSITE" id="PS50297">
    <property type="entry name" value="ANK_REP_REGION"/>
    <property type="match status" value="2"/>
</dbReference>
<reference evidence="10" key="1">
    <citation type="submission" date="2022-11" db="EMBL/GenBank/DDBJ databases">
        <authorList>
            <person name="Petersen C."/>
        </authorList>
    </citation>
    <scope>NUCLEOTIDE SEQUENCE</scope>
    <source>
        <strain evidence="10">IBT 30761</strain>
    </source>
</reference>
<gene>
    <name evidence="10" type="ORF">N7532_002486</name>
</gene>
<dbReference type="GeneID" id="81353959"/>
<dbReference type="OrthoDB" id="163438at2759"/>
<evidence type="ECO:0000259" key="7">
    <source>
        <dbReference type="Pfam" id="PF22939"/>
    </source>
</evidence>
<feature type="domain" description="GPI inositol-deacylase winged helix" evidence="7">
    <location>
        <begin position="619"/>
        <end position="700"/>
    </location>
</feature>
<feature type="compositionally biased region" description="Basic and acidic residues" evidence="5">
    <location>
        <begin position="19"/>
        <end position="28"/>
    </location>
</feature>
<reference evidence="10" key="2">
    <citation type="journal article" date="2023" name="IMA Fungus">
        <title>Comparative genomic study of the Penicillium genus elucidates a diverse pangenome and 15 lateral gene transfer events.</title>
        <authorList>
            <person name="Petersen C."/>
            <person name="Sorensen T."/>
            <person name="Nielsen M.R."/>
            <person name="Sondergaard T.E."/>
            <person name="Sorensen J.L."/>
            <person name="Fitzpatrick D.A."/>
            <person name="Frisvad J.C."/>
            <person name="Nielsen K.L."/>
        </authorList>
    </citation>
    <scope>NUCLEOTIDE SEQUENCE</scope>
    <source>
        <strain evidence="10">IBT 30761</strain>
    </source>
</reference>
<feature type="repeat" description="ANK" evidence="3">
    <location>
        <begin position="905"/>
        <end position="929"/>
    </location>
</feature>
<dbReference type="PANTHER" id="PTHR23206:SF8">
    <property type="entry name" value="ANKYRIN REPEAT AND KH DOMAIN-CONTAINING 1"/>
    <property type="match status" value="1"/>
</dbReference>
<evidence type="ECO:0000256" key="5">
    <source>
        <dbReference type="SAM" id="MobiDB-lite"/>
    </source>
</evidence>
<dbReference type="InterPro" id="IPR051631">
    <property type="entry name" value="Ankyrin-KH/SAM_domain"/>
</dbReference>
<evidence type="ECO:0000259" key="6">
    <source>
        <dbReference type="Pfam" id="PF17100"/>
    </source>
</evidence>
<dbReference type="Proteomes" id="UP001149074">
    <property type="component" value="Unassembled WGS sequence"/>
</dbReference>
<dbReference type="Pfam" id="PF00023">
    <property type="entry name" value="Ank"/>
    <property type="match status" value="1"/>
</dbReference>
<keyword evidence="4" id="KW-0175">Coiled coil</keyword>
<dbReference type="AlphaFoldDB" id="A0A9W9G0F9"/>
<evidence type="ECO:0000313" key="11">
    <source>
        <dbReference type="Proteomes" id="UP001149074"/>
    </source>
</evidence>
<evidence type="ECO:0000259" key="8">
    <source>
        <dbReference type="Pfam" id="PF23239"/>
    </source>
</evidence>
<feature type="domain" description="NWD NACHT-NTPase N-terminal" evidence="6">
    <location>
        <begin position="61"/>
        <end position="269"/>
    </location>
</feature>
<keyword evidence="11" id="KW-1185">Reference proteome</keyword>
<dbReference type="Pfam" id="PF17100">
    <property type="entry name" value="NACHT_N"/>
    <property type="match status" value="1"/>
</dbReference>
<organism evidence="10 11">
    <name type="scientific">Penicillium argentinense</name>
    <dbReference type="NCBI Taxonomy" id="1131581"/>
    <lineage>
        <taxon>Eukaryota</taxon>
        <taxon>Fungi</taxon>
        <taxon>Dikarya</taxon>
        <taxon>Ascomycota</taxon>
        <taxon>Pezizomycotina</taxon>
        <taxon>Eurotiomycetes</taxon>
        <taxon>Eurotiomycetidae</taxon>
        <taxon>Eurotiales</taxon>
        <taxon>Aspergillaceae</taxon>
        <taxon>Penicillium</taxon>
    </lineage>
</organism>
<dbReference type="InterPro" id="IPR054471">
    <property type="entry name" value="GPIID_WHD"/>
</dbReference>
<dbReference type="InterPro" id="IPR027417">
    <property type="entry name" value="P-loop_NTPase"/>
</dbReference>
<dbReference type="InterPro" id="IPR055497">
    <property type="entry name" value="DUF7069"/>
</dbReference>
<dbReference type="InterPro" id="IPR056884">
    <property type="entry name" value="NPHP3-like_N"/>
</dbReference>
<evidence type="ECO:0000259" key="9">
    <source>
        <dbReference type="Pfam" id="PF24883"/>
    </source>
</evidence>
<dbReference type="Gene3D" id="1.25.40.20">
    <property type="entry name" value="Ankyrin repeat-containing domain"/>
    <property type="match status" value="3"/>
</dbReference>
<dbReference type="InterPro" id="IPR002110">
    <property type="entry name" value="Ankyrin_rpt"/>
</dbReference>
<feature type="domain" description="Nephrocystin 3-like N-terminal" evidence="9">
    <location>
        <begin position="335"/>
        <end position="501"/>
    </location>
</feature>
<keyword evidence="2 3" id="KW-0040">ANK repeat</keyword>
<protein>
    <recommendedName>
        <fullName evidence="12">NWD NACHT-NTPase N-terminal domain-containing protein</fullName>
    </recommendedName>
</protein>
<dbReference type="Pfam" id="PF12796">
    <property type="entry name" value="Ank_2"/>
    <property type="match status" value="3"/>
</dbReference>
<feature type="compositionally biased region" description="Low complexity" evidence="5">
    <location>
        <begin position="31"/>
        <end position="47"/>
    </location>
</feature>
<dbReference type="EMBL" id="JAPQKI010000003">
    <property type="protein sequence ID" value="KAJ5109841.1"/>
    <property type="molecule type" value="Genomic_DNA"/>
</dbReference>
<dbReference type="PANTHER" id="PTHR23206">
    <property type="entry name" value="MASK PROTEIN"/>
    <property type="match status" value="1"/>
</dbReference>
<feature type="coiled-coil region" evidence="4">
    <location>
        <begin position="264"/>
        <end position="298"/>
    </location>
</feature>
<feature type="region of interest" description="Disordered" evidence="5">
    <location>
        <begin position="1"/>
        <end position="51"/>
    </location>
</feature>
<dbReference type="SMART" id="SM00248">
    <property type="entry name" value="ANK"/>
    <property type="match status" value="9"/>
</dbReference>
<dbReference type="PROSITE" id="PS50088">
    <property type="entry name" value="ANK_REPEAT"/>
    <property type="match status" value="2"/>
</dbReference>
<dbReference type="Pfam" id="PF22939">
    <property type="entry name" value="WHD_GPIID"/>
    <property type="match status" value="1"/>
</dbReference>
<dbReference type="Pfam" id="PF24883">
    <property type="entry name" value="NPHP3_N"/>
    <property type="match status" value="1"/>
</dbReference>